<evidence type="ECO:0000313" key="8">
    <source>
        <dbReference type="Proteomes" id="UP001175271"/>
    </source>
</evidence>
<keyword evidence="8" id="KW-1185">Reference proteome</keyword>
<evidence type="ECO:0000256" key="5">
    <source>
        <dbReference type="SAM" id="SignalP"/>
    </source>
</evidence>
<evidence type="ECO:0000313" key="7">
    <source>
        <dbReference type="EMBL" id="KAK0412564.1"/>
    </source>
</evidence>
<keyword evidence="3" id="KW-1015">Disulfide bond</keyword>
<dbReference type="Proteomes" id="UP001175271">
    <property type="component" value="Unassembled WGS sequence"/>
</dbReference>
<feature type="signal peptide" evidence="5">
    <location>
        <begin position="1"/>
        <end position="21"/>
    </location>
</feature>
<organism evidence="7 8">
    <name type="scientific">Steinernema hermaphroditum</name>
    <dbReference type="NCBI Taxonomy" id="289476"/>
    <lineage>
        <taxon>Eukaryota</taxon>
        <taxon>Metazoa</taxon>
        <taxon>Ecdysozoa</taxon>
        <taxon>Nematoda</taxon>
        <taxon>Chromadorea</taxon>
        <taxon>Rhabditida</taxon>
        <taxon>Tylenchina</taxon>
        <taxon>Panagrolaimomorpha</taxon>
        <taxon>Strongyloidoidea</taxon>
        <taxon>Steinernematidae</taxon>
        <taxon>Steinernema</taxon>
    </lineage>
</organism>
<sequence>MESALRSALFILSLLIAVVNAQSENGEGGNGAQNSTDLLGSCNENEQWEDCTHCENHCDGGEICPDPNEQCQFPVCRCVEGKFMKIIKKRLRYSRDSSGACIPTTSCPSTPTTPSLSTILSMLSTLAPPRTQMPEKEQEEEKAEEPEPKEDVAPSAAKAEGETPSRSREGCGENEEMTECGTCEATCTHNVRECRFNYCKQPRCQCVEGYVRGPTGKCISPSACWTVLYRAPAPKPMTPLPATVPPKCNRNCASGYMCVLGPRVYMGLSIGWQIYPVCIPEKFRKYHTHL</sequence>
<evidence type="ECO:0000256" key="1">
    <source>
        <dbReference type="ARBA" id="ARBA00022690"/>
    </source>
</evidence>
<keyword evidence="1" id="KW-0646">Protease inhibitor</keyword>
<proteinExistence type="predicted"/>
<dbReference type="PANTHER" id="PTHR23259:SF73">
    <property type="entry name" value="TIL DOMAIN-CONTAINING PROTEIN"/>
    <property type="match status" value="1"/>
</dbReference>
<feature type="region of interest" description="Disordered" evidence="4">
    <location>
        <begin position="129"/>
        <end position="173"/>
    </location>
</feature>
<dbReference type="InterPro" id="IPR051368">
    <property type="entry name" value="SerProtInhib-TIL_Domain"/>
</dbReference>
<keyword evidence="2" id="KW-0722">Serine protease inhibitor</keyword>
<keyword evidence="5" id="KW-0732">Signal</keyword>
<dbReference type="Gene3D" id="2.10.25.10">
    <property type="entry name" value="Laminin"/>
    <property type="match status" value="2"/>
</dbReference>
<feature type="compositionally biased region" description="Basic and acidic residues" evidence="4">
    <location>
        <begin position="159"/>
        <end position="171"/>
    </location>
</feature>
<dbReference type="Pfam" id="PF01826">
    <property type="entry name" value="TIL"/>
    <property type="match status" value="1"/>
</dbReference>
<protein>
    <recommendedName>
        <fullName evidence="6">TIL domain-containing protein</fullName>
    </recommendedName>
</protein>
<feature type="chain" id="PRO_5041384034" description="TIL domain-containing protein" evidence="5">
    <location>
        <begin position="22"/>
        <end position="290"/>
    </location>
</feature>
<dbReference type="EMBL" id="JAUCMV010000003">
    <property type="protein sequence ID" value="KAK0412564.1"/>
    <property type="molecule type" value="Genomic_DNA"/>
</dbReference>
<dbReference type="CDD" id="cd19941">
    <property type="entry name" value="TIL"/>
    <property type="match status" value="1"/>
</dbReference>
<comment type="caution">
    <text evidence="7">The sequence shown here is derived from an EMBL/GenBank/DDBJ whole genome shotgun (WGS) entry which is preliminary data.</text>
</comment>
<evidence type="ECO:0000256" key="3">
    <source>
        <dbReference type="ARBA" id="ARBA00023157"/>
    </source>
</evidence>
<name>A0AA39LX55_9BILA</name>
<dbReference type="AlphaFoldDB" id="A0AA39LX55"/>
<dbReference type="InterPro" id="IPR002919">
    <property type="entry name" value="TIL_dom"/>
</dbReference>
<evidence type="ECO:0000259" key="6">
    <source>
        <dbReference type="Pfam" id="PF01826"/>
    </source>
</evidence>
<dbReference type="PANTHER" id="PTHR23259">
    <property type="entry name" value="RIDDLE"/>
    <property type="match status" value="1"/>
</dbReference>
<reference evidence="7" key="1">
    <citation type="submission" date="2023-06" db="EMBL/GenBank/DDBJ databases">
        <title>Genomic analysis of the entomopathogenic nematode Steinernema hermaphroditum.</title>
        <authorList>
            <person name="Schwarz E.M."/>
            <person name="Heppert J.K."/>
            <person name="Baniya A."/>
            <person name="Schwartz H.T."/>
            <person name="Tan C.-H."/>
            <person name="Antoshechkin I."/>
            <person name="Sternberg P.W."/>
            <person name="Goodrich-Blair H."/>
            <person name="Dillman A.R."/>
        </authorList>
    </citation>
    <scope>NUCLEOTIDE SEQUENCE</scope>
    <source>
        <strain evidence="7">PS9179</strain>
        <tissue evidence="7">Whole animal</tissue>
    </source>
</reference>
<evidence type="ECO:0000256" key="4">
    <source>
        <dbReference type="SAM" id="MobiDB-lite"/>
    </source>
</evidence>
<accession>A0AA39LX55</accession>
<feature type="domain" description="TIL" evidence="6">
    <location>
        <begin position="171"/>
        <end position="224"/>
    </location>
</feature>
<dbReference type="GO" id="GO:0004867">
    <property type="term" value="F:serine-type endopeptidase inhibitor activity"/>
    <property type="evidence" value="ECO:0007669"/>
    <property type="project" value="UniProtKB-KW"/>
</dbReference>
<dbReference type="SUPFAM" id="SSF57567">
    <property type="entry name" value="Serine protease inhibitors"/>
    <property type="match status" value="1"/>
</dbReference>
<gene>
    <name evidence="7" type="ORF">QR680_006287</name>
</gene>
<dbReference type="InterPro" id="IPR036084">
    <property type="entry name" value="Ser_inhib-like_sf"/>
</dbReference>
<evidence type="ECO:0000256" key="2">
    <source>
        <dbReference type="ARBA" id="ARBA00022900"/>
    </source>
</evidence>